<dbReference type="EMBL" id="AAMBER010000031">
    <property type="protein sequence ID" value="EDF5515927.1"/>
    <property type="molecule type" value="Genomic_DNA"/>
</dbReference>
<dbReference type="InterPro" id="IPR018046">
    <property type="entry name" value="Pili_assmbl_chaperone_CS"/>
</dbReference>
<evidence type="ECO:0000256" key="5">
    <source>
        <dbReference type="ARBA" id="ARBA00023186"/>
    </source>
</evidence>
<evidence type="ECO:0000256" key="6">
    <source>
        <dbReference type="ARBA" id="ARBA00023319"/>
    </source>
</evidence>
<name>A0A628V8T3_SALER</name>
<sequence length="251" mass="27918">MNYFKALWQVLFAVAFCSFFSVSISAATHTQTYPFAVKLSASRVIYDPALTEGISLGVSNRQDYPILVQSIVMDAYRKKHGGFIITPPLFRLDPGQESRLRIISIGNGYPKDRESLNWVCVKGIPPKGDDLWAGDVKNNRRDVNLNIEVSVNSCIKLLIRPASVTGGVESAARQVIWKLQDNHLTAHNPSPYYINVSFVRVGHVTAMGENYIAPFSDSVYTVAGKVTTEAVNWKLVTDYGSELEMKSVVRQ</sequence>
<dbReference type="PROSITE" id="PS00635">
    <property type="entry name" value="PILI_CHAPERONE"/>
    <property type="match status" value="1"/>
</dbReference>
<dbReference type="InterPro" id="IPR016148">
    <property type="entry name" value="Pili_assmbl_chaperone_C"/>
</dbReference>
<dbReference type="GO" id="GO:0030288">
    <property type="term" value="C:outer membrane-bounded periplasmic space"/>
    <property type="evidence" value="ECO:0007669"/>
    <property type="project" value="InterPro"/>
</dbReference>
<dbReference type="GO" id="GO:0071555">
    <property type="term" value="P:cell wall organization"/>
    <property type="evidence" value="ECO:0007669"/>
    <property type="project" value="InterPro"/>
</dbReference>
<dbReference type="Gene3D" id="2.60.40.10">
    <property type="entry name" value="Immunoglobulins"/>
    <property type="match status" value="2"/>
</dbReference>
<evidence type="ECO:0000256" key="8">
    <source>
        <dbReference type="SAM" id="SignalP"/>
    </source>
</evidence>
<evidence type="ECO:0000313" key="11">
    <source>
        <dbReference type="EMBL" id="EDF5515927.1"/>
    </source>
</evidence>
<evidence type="ECO:0000256" key="3">
    <source>
        <dbReference type="ARBA" id="ARBA00022729"/>
    </source>
</evidence>
<accession>A0A628V8T3</accession>
<feature type="signal peptide" evidence="8">
    <location>
        <begin position="1"/>
        <end position="26"/>
    </location>
</feature>
<dbReference type="InterPro" id="IPR013783">
    <property type="entry name" value="Ig-like_fold"/>
</dbReference>
<keyword evidence="4" id="KW-0574">Periplasm</keyword>
<evidence type="ECO:0000256" key="7">
    <source>
        <dbReference type="RuleBase" id="RU003918"/>
    </source>
</evidence>
<feature type="domain" description="Pili assembly chaperone C-terminal" evidence="10">
    <location>
        <begin position="187"/>
        <end position="241"/>
    </location>
</feature>
<dbReference type="Pfam" id="PF02753">
    <property type="entry name" value="PapD_C"/>
    <property type="match status" value="1"/>
</dbReference>
<evidence type="ECO:0000256" key="2">
    <source>
        <dbReference type="ARBA" id="ARBA00007399"/>
    </source>
</evidence>
<feature type="chain" id="PRO_5026047675" evidence="8">
    <location>
        <begin position="27"/>
        <end position="251"/>
    </location>
</feature>
<dbReference type="InterPro" id="IPR016147">
    <property type="entry name" value="Pili_assmbl_chaperone_N"/>
</dbReference>
<dbReference type="SUPFAM" id="SSF49584">
    <property type="entry name" value="Periplasmic chaperone C-domain"/>
    <property type="match status" value="1"/>
</dbReference>
<gene>
    <name evidence="11" type="ORF">GB848_23740</name>
</gene>
<evidence type="ECO:0000256" key="1">
    <source>
        <dbReference type="ARBA" id="ARBA00004418"/>
    </source>
</evidence>
<dbReference type="InterPro" id="IPR036316">
    <property type="entry name" value="Pili_assmbl_chap_C_dom_sf"/>
</dbReference>
<dbReference type="PANTHER" id="PTHR30251:SF9">
    <property type="entry name" value="CHAPERONE PROTEIN CAF1M"/>
    <property type="match status" value="1"/>
</dbReference>
<evidence type="ECO:0000259" key="9">
    <source>
        <dbReference type="Pfam" id="PF00345"/>
    </source>
</evidence>
<comment type="caution">
    <text evidence="11">The sequence shown here is derived from an EMBL/GenBank/DDBJ whole genome shotgun (WGS) entry which is preliminary data.</text>
</comment>
<evidence type="ECO:0000259" key="10">
    <source>
        <dbReference type="Pfam" id="PF02753"/>
    </source>
</evidence>
<comment type="similarity">
    <text evidence="2 7">Belongs to the periplasmic pilus chaperone family.</text>
</comment>
<keyword evidence="5 7" id="KW-0143">Chaperone</keyword>
<reference evidence="11" key="1">
    <citation type="submission" date="2019-10" db="EMBL/GenBank/DDBJ databases">
        <authorList>
            <consortium name="PulseNet: The National Subtyping Network for Foodborne Disease Surveillance"/>
            <person name="Tarr C.L."/>
            <person name="Trees E."/>
            <person name="Katz L.S."/>
            <person name="Carleton-Romer H.A."/>
            <person name="Stroika S."/>
            <person name="Kucerova Z."/>
            <person name="Roache K.F."/>
            <person name="Sabol A.L."/>
            <person name="Besser J."/>
            <person name="Gerner-Smidt P."/>
        </authorList>
    </citation>
    <scope>NUCLEOTIDE SEQUENCE</scope>
    <source>
        <strain evidence="11">PNUSAS102632</strain>
    </source>
</reference>
<keyword evidence="6" id="KW-0393">Immunoglobulin domain</keyword>
<feature type="domain" description="Pili assembly chaperone N-terminal" evidence="9">
    <location>
        <begin position="37"/>
        <end position="164"/>
    </location>
</feature>
<dbReference type="SUPFAM" id="SSF49354">
    <property type="entry name" value="PapD-like"/>
    <property type="match status" value="1"/>
</dbReference>
<dbReference type="Pfam" id="PF00345">
    <property type="entry name" value="PapD_N"/>
    <property type="match status" value="1"/>
</dbReference>
<keyword evidence="3 8" id="KW-0732">Signal</keyword>
<dbReference type="PRINTS" id="PR00969">
    <property type="entry name" value="CHAPERONPILI"/>
</dbReference>
<dbReference type="PANTHER" id="PTHR30251">
    <property type="entry name" value="PILUS ASSEMBLY CHAPERONE"/>
    <property type="match status" value="1"/>
</dbReference>
<dbReference type="InterPro" id="IPR050643">
    <property type="entry name" value="Periplasmic_pilus_chap"/>
</dbReference>
<dbReference type="AlphaFoldDB" id="A0A628V8T3"/>
<dbReference type="InterPro" id="IPR001829">
    <property type="entry name" value="Pili_assmbl_chaperone_bac"/>
</dbReference>
<comment type="subcellular location">
    <subcellularLocation>
        <location evidence="1 7">Periplasm</location>
    </subcellularLocation>
</comment>
<dbReference type="InterPro" id="IPR008962">
    <property type="entry name" value="PapD-like_sf"/>
</dbReference>
<proteinExistence type="inferred from homology"/>
<evidence type="ECO:0000256" key="4">
    <source>
        <dbReference type="ARBA" id="ARBA00022764"/>
    </source>
</evidence>
<protein>
    <submittedName>
        <fullName evidence="11">Fimbria/pilus periplasmic chaperone</fullName>
    </submittedName>
</protein>
<organism evidence="11">
    <name type="scientific">Salmonella enterica</name>
    <name type="common">Salmonella choleraesuis</name>
    <dbReference type="NCBI Taxonomy" id="28901"/>
    <lineage>
        <taxon>Bacteria</taxon>
        <taxon>Pseudomonadati</taxon>
        <taxon>Pseudomonadota</taxon>
        <taxon>Gammaproteobacteria</taxon>
        <taxon>Enterobacterales</taxon>
        <taxon>Enterobacteriaceae</taxon>
        <taxon>Salmonella</taxon>
    </lineage>
</organism>